<dbReference type="RefSeq" id="WP_119785500.1">
    <property type="nucleotide sequence ID" value="NZ_QYUQ01000002.1"/>
</dbReference>
<evidence type="ECO:0008006" key="3">
    <source>
        <dbReference type="Google" id="ProtNLM"/>
    </source>
</evidence>
<comment type="caution">
    <text evidence="1">The sequence shown here is derived from an EMBL/GenBank/DDBJ whole genome shotgun (WGS) entry which is preliminary data.</text>
</comment>
<dbReference type="OrthoDB" id="9814110at2"/>
<keyword evidence="2" id="KW-1185">Reference proteome</keyword>
<accession>A0A3A3G0P1</accession>
<evidence type="ECO:0000313" key="1">
    <source>
        <dbReference type="EMBL" id="RJG02038.1"/>
    </source>
</evidence>
<proteinExistence type="predicted"/>
<dbReference type="Proteomes" id="UP000266327">
    <property type="component" value="Unassembled WGS sequence"/>
</dbReference>
<reference evidence="2" key="1">
    <citation type="submission" date="2018-09" db="EMBL/GenBank/DDBJ databases">
        <authorList>
            <person name="Zhu H."/>
        </authorList>
    </citation>
    <scope>NUCLEOTIDE SEQUENCE [LARGE SCALE GENOMIC DNA]</scope>
    <source>
        <strain evidence="2">K1S02-23</strain>
    </source>
</reference>
<dbReference type="SUPFAM" id="SSF53448">
    <property type="entry name" value="Nucleotide-diphospho-sugar transferases"/>
    <property type="match status" value="1"/>
</dbReference>
<dbReference type="EMBL" id="QYUQ01000002">
    <property type="protein sequence ID" value="RJG02038.1"/>
    <property type="molecule type" value="Genomic_DNA"/>
</dbReference>
<dbReference type="InterPro" id="IPR029044">
    <property type="entry name" value="Nucleotide-diphossugar_trans"/>
</dbReference>
<dbReference type="InterPro" id="IPR011009">
    <property type="entry name" value="Kinase-like_dom_sf"/>
</dbReference>
<evidence type="ECO:0000313" key="2">
    <source>
        <dbReference type="Proteomes" id="UP000266327"/>
    </source>
</evidence>
<name>A0A3A3G0P1_9BURK</name>
<dbReference type="SUPFAM" id="SSF56112">
    <property type="entry name" value="Protein kinase-like (PK-like)"/>
    <property type="match status" value="1"/>
</dbReference>
<organism evidence="1 2">
    <name type="scientific">Noviherbaspirillum sedimenti</name>
    <dbReference type="NCBI Taxonomy" id="2320865"/>
    <lineage>
        <taxon>Bacteria</taxon>
        <taxon>Pseudomonadati</taxon>
        <taxon>Pseudomonadota</taxon>
        <taxon>Betaproteobacteria</taxon>
        <taxon>Burkholderiales</taxon>
        <taxon>Oxalobacteraceae</taxon>
        <taxon>Noviherbaspirillum</taxon>
    </lineage>
</organism>
<dbReference type="AlphaFoldDB" id="A0A3A3G0P1"/>
<protein>
    <recommendedName>
        <fullName evidence="3">Capsular biosynthesis protein</fullName>
    </recommendedName>
</protein>
<gene>
    <name evidence="1" type="ORF">D3878_10980</name>
</gene>
<dbReference type="Gene3D" id="3.90.550.10">
    <property type="entry name" value="Spore Coat Polysaccharide Biosynthesis Protein SpsA, Chain A"/>
    <property type="match status" value="1"/>
</dbReference>
<sequence>MILITSGAFISTEFQVELGKLPPALVPIGNKRLYEHQVTSLRTTFPNLDIYLSITDAYSLRTTDEILLKRLNVNVISVPDGLSLGDSLLYVINSIGKYDETLRILHGDTYLSKIPLSENVIALAEAEDDYPWEIESEDATSEKVWCGYFSFSDIKLLARSLSSARGKFVDAVRIYQRSCPQQFTIVDDWLDMGHVNNYFRSRAKITTQRSFNELHIADGVVLKSSFQHQKMEAEANWFASLPYSVKRYAPQLIRNDLDNGRRFYALEYLPYLPLNELYVHGSLPLLFWRRIFNLADTVLNDFQNAEVLTHTQKEKIQYDFTKLVSDKTNFRLSKFVEESNYCLSDPTSLNGKQLPSLEQITIECQGAALELPIRPGISHGDFCFSNILFDSRSNALKVVDPRGINVDGDLTILGDLRYDVAKFIHSLFGLYDHIVAGLFTLHEPTPLNFEFKIHLDDTIAAIQQSFERNNSLLRLTSRQVMPLVILLFISMLPLHRDRPERQRAFLANALRLYVFWKEV</sequence>